<keyword evidence="6 9" id="KW-0812">Transmembrane</keyword>
<evidence type="ECO:0000256" key="1">
    <source>
        <dbReference type="ARBA" id="ARBA00004377"/>
    </source>
</evidence>
<name>A0A9X3AI97_9GAMM</name>
<dbReference type="Pfam" id="PF07963">
    <property type="entry name" value="N_methyl"/>
    <property type="match status" value="1"/>
</dbReference>
<dbReference type="NCBIfam" id="TIGR01707">
    <property type="entry name" value="gspI"/>
    <property type="match status" value="1"/>
</dbReference>
<keyword evidence="8 9" id="KW-0472">Membrane</keyword>
<evidence type="ECO:0000256" key="7">
    <source>
        <dbReference type="ARBA" id="ARBA00022989"/>
    </source>
</evidence>
<dbReference type="Pfam" id="PF02501">
    <property type="entry name" value="T2SSI"/>
    <property type="match status" value="1"/>
</dbReference>
<keyword evidence="7 9" id="KW-1133">Transmembrane helix</keyword>
<evidence type="ECO:0000256" key="3">
    <source>
        <dbReference type="ARBA" id="ARBA00022475"/>
    </source>
</evidence>
<organism evidence="11 12">
    <name type="scientific">Thalassolituus pacificus</name>
    <dbReference type="NCBI Taxonomy" id="2975440"/>
    <lineage>
        <taxon>Bacteria</taxon>
        <taxon>Pseudomonadati</taxon>
        <taxon>Pseudomonadota</taxon>
        <taxon>Gammaproteobacteria</taxon>
        <taxon>Oceanospirillales</taxon>
        <taxon>Oceanospirillaceae</taxon>
        <taxon>Thalassolituus</taxon>
    </lineage>
</organism>
<dbReference type="GO" id="GO:0005886">
    <property type="term" value="C:plasma membrane"/>
    <property type="evidence" value="ECO:0007669"/>
    <property type="project" value="UniProtKB-SubCell"/>
</dbReference>
<comment type="function">
    <text evidence="9">Component of the type II secretion system required for the energy-dependent secretion of extracellular factors such as proteases and toxins from the periplasm.</text>
</comment>
<evidence type="ECO:0000256" key="5">
    <source>
        <dbReference type="ARBA" id="ARBA00022519"/>
    </source>
</evidence>
<dbReference type="Gene3D" id="3.30.1300.30">
    <property type="entry name" value="GSPII I/J protein-like"/>
    <property type="match status" value="1"/>
</dbReference>
<dbReference type="GO" id="GO:0015628">
    <property type="term" value="P:protein secretion by the type II secretion system"/>
    <property type="evidence" value="ECO:0007669"/>
    <property type="project" value="UniProtKB-UniRule"/>
</dbReference>
<dbReference type="InterPro" id="IPR045584">
    <property type="entry name" value="Pilin-like"/>
</dbReference>
<evidence type="ECO:0000256" key="4">
    <source>
        <dbReference type="ARBA" id="ARBA00022481"/>
    </source>
</evidence>
<comment type="subunit">
    <text evidence="9">Type II secretion is composed of four main components: the outer membrane complex, the inner membrane complex, the cytoplasmic secretion ATPase and the periplasm-spanning pseudopilus.</text>
</comment>
<sequence length="123" mass="13796">MKIKRAQRGFTLIEVMIALTVFVAIAATMSETASQSVGSLLHLQDKTLASFVAENRMVDLRLNGLPPIGENNDQVDMADREWKVFTKVEKTEFPDTHRVTVSVADMQHKDSNLITLISIMSKY</sequence>
<comment type="subcellular location">
    <subcellularLocation>
        <location evidence="1 9">Cell inner membrane</location>
        <topology evidence="1 9">Single-pass membrane protein</topology>
    </subcellularLocation>
</comment>
<dbReference type="AlphaFoldDB" id="A0A9X3AI97"/>
<feature type="transmembrane region" description="Helical" evidence="9">
    <location>
        <begin position="12"/>
        <end position="30"/>
    </location>
</feature>
<gene>
    <name evidence="11" type="primary">gspI</name>
    <name evidence="11" type="ORF">NYR02_11995</name>
</gene>
<reference evidence="11" key="1">
    <citation type="journal article" date="2022" name="Front. Microbiol.">
        <title>Genome-based taxonomic rearrangement of Oceanobacter-related bacteria including the description of Thalassolituus hydrocarbonoclasticus sp. nov. and Thalassolituus pacificus sp. nov. and emended description of the genus Thalassolituus.</title>
        <authorList>
            <person name="Dong C."/>
            <person name="Wei L."/>
            <person name="Wang J."/>
            <person name="Lai Q."/>
            <person name="Huang Z."/>
            <person name="Shao Z."/>
        </authorList>
    </citation>
    <scope>NUCLEOTIDE SEQUENCE</scope>
    <source>
        <strain evidence="11">59MF3M-4</strain>
    </source>
</reference>
<reference evidence="11" key="2">
    <citation type="submission" date="2022-08" db="EMBL/GenBank/DDBJ databases">
        <authorList>
            <person name="Dong C."/>
        </authorList>
    </citation>
    <scope>NUCLEOTIDE SEQUENCE</scope>
    <source>
        <strain evidence="11">59MF3M-4</strain>
    </source>
</reference>
<keyword evidence="5 9" id="KW-0997">Cell inner membrane</keyword>
<dbReference type="RefSeq" id="WP_260976591.1">
    <property type="nucleotide sequence ID" value="NZ_JAOANI010000019.1"/>
</dbReference>
<evidence type="ECO:0000313" key="12">
    <source>
        <dbReference type="Proteomes" id="UP001147830"/>
    </source>
</evidence>
<accession>A0A9X3AI97</accession>
<comment type="similarity">
    <text evidence="2 9">Belongs to the GSP I family.</text>
</comment>
<keyword evidence="12" id="KW-1185">Reference proteome</keyword>
<evidence type="ECO:0000256" key="2">
    <source>
        <dbReference type="ARBA" id="ARBA00008358"/>
    </source>
</evidence>
<evidence type="ECO:0000256" key="6">
    <source>
        <dbReference type="ARBA" id="ARBA00022692"/>
    </source>
</evidence>
<dbReference type="InterPro" id="IPR010052">
    <property type="entry name" value="T2SS_protein-GspI"/>
</dbReference>
<dbReference type="EMBL" id="JAOANI010000019">
    <property type="protein sequence ID" value="MCT7359731.1"/>
    <property type="molecule type" value="Genomic_DNA"/>
</dbReference>
<comment type="PTM">
    <text evidence="9">Cleaved by prepilin peptidase.</text>
</comment>
<dbReference type="SUPFAM" id="SSF54523">
    <property type="entry name" value="Pili subunits"/>
    <property type="match status" value="1"/>
</dbReference>
<feature type="domain" description="Type II secretion system protein GspI C-terminal" evidence="10">
    <location>
        <begin position="43"/>
        <end position="118"/>
    </location>
</feature>
<keyword evidence="3" id="KW-1003">Cell membrane</keyword>
<dbReference type="Proteomes" id="UP001147830">
    <property type="component" value="Unassembled WGS sequence"/>
</dbReference>
<dbReference type="InterPro" id="IPR003413">
    <property type="entry name" value="T2SS_GspI_C"/>
</dbReference>
<dbReference type="PANTHER" id="PTHR38779:SF2">
    <property type="entry name" value="TYPE II SECRETION SYSTEM PROTEIN I-RELATED"/>
    <property type="match status" value="1"/>
</dbReference>
<evidence type="ECO:0000256" key="8">
    <source>
        <dbReference type="ARBA" id="ARBA00023136"/>
    </source>
</evidence>
<comment type="caution">
    <text evidence="11">The sequence shown here is derived from an EMBL/GenBank/DDBJ whole genome shotgun (WGS) entry which is preliminary data.</text>
</comment>
<dbReference type="InterPro" id="IPR012902">
    <property type="entry name" value="N_methyl_site"/>
</dbReference>
<keyword evidence="4 9" id="KW-0488">Methylation</keyword>
<dbReference type="GO" id="GO:0015627">
    <property type="term" value="C:type II protein secretion system complex"/>
    <property type="evidence" value="ECO:0007669"/>
    <property type="project" value="UniProtKB-UniRule"/>
</dbReference>
<dbReference type="PANTHER" id="PTHR38779">
    <property type="entry name" value="TYPE II SECRETION SYSTEM PROTEIN I-RELATED"/>
    <property type="match status" value="1"/>
</dbReference>
<evidence type="ECO:0000256" key="9">
    <source>
        <dbReference type="RuleBase" id="RU368030"/>
    </source>
</evidence>
<evidence type="ECO:0000313" key="11">
    <source>
        <dbReference type="EMBL" id="MCT7359731.1"/>
    </source>
</evidence>
<proteinExistence type="inferred from homology"/>
<evidence type="ECO:0000259" key="10">
    <source>
        <dbReference type="Pfam" id="PF02501"/>
    </source>
</evidence>
<dbReference type="PROSITE" id="PS00409">
    <property type="entry name" value="PROKAR_NTER_METHYL"/>
    <property type="match status" value="1"/>
</dbReference>
<dbReference type="NCBIfam" id="TIGR02532">
    <property type="entry name" value="IV_pilin_GFxxxE"/>
    <property type="match status" value="1"/>
</dbReference>
<protein>
    <recommendedName>
        <fullName evidence="9">Type II secretion system protein I</fullName>
        <shortName evidence="9">T2SS minor pseudopilin I</shortName>
    </recommendedName>
</protein>